<keyword evidence="3" id="KW-1185">Reference proteome</keyword>
<name>A0ABU1GIY6_9GAMM</name>
<reference evidence="2 3" key="1">
    <citation type="submission" date="2023-04" db="EMBL/GenBank/DDBJ databases">
        <title>A long-awaited taxogenomic arrangement of the family Halomonadaceae.</title>
        <authorList>
            <person name="De La Haba R."/>
            <person name="Chuvochina M."/>
            <person name="Wittouck S."/>
            <person name="Arahal D.R."/>
            <person name="Sanchez-Porro C."/>
            <person name="Hugenholtz P."/>
            <person name="Ventosa A."/>
        </authorList>
    </citation>
    <scope>NUCLEOTIDE SEQUENCE [LARGE SCALE GENOMIC DNA]</scope>
    <source>
        <strain evidence="2 3">DSM 17332</strain>
    </source>
</reference>
<evidence type="ECO:0000313" key="2">
    <source>
        <dbReference type="EMBL" id="MDR5891961.1"/>
    </source>
</evidence>
<dbReference type="Gene3D" id="3.40.50.300">
    <property type="entry name" value="P-loop containing nucleotide triphosphate hydrolases"/>
    <property type="match status" value="1"/>
</dbReference>
<dbReference type="InterPro" id="IPR027417">
    <property type="entry name" value="P-loop_NTPase"/>
</dbReference>
<gene>
    <name evidence="2" type="ORF">QC820_03970</name>
</gene>
<evidence type="ECO:0000256" key="1">
    <source>
        <dbReference type="SAM" id="MobiDB-lite"/>
    </source>
</evidence>
<dbReference type="RefSeq" id="WP_309635865.1">
    <property type="nucleotide sequence ID" value="NZ_JARWAL010000002.1"/>
</dbReference>
<evidence type="ECO:0008006" key="4">
    <source>
        <dbReference type="Google" id="ProtNLM"/>
    </source>
</evidence>
<sequence length="347" mass="39163">MPGIRPLPAGPSPAHFQPTERRRRSPAAAPDRLYSTYGLTIASQLELPELAPLASSGHPDVRIELGELPDRLEEAEAGTPWLQCSHSGCQFLLDSIARFRVEQGRRIRIERRLTPDRGATVAEGDLRVYLLGSALGALLHQRHWLPLHISAVQTPAGIWGFTGDSGAGKSTLAAWLHYRCGWKLVSDDVGVIKPEEALPTLYPGPPRLKLWKDALERLSIDRQGLVRDLTRRDKFHLNRHHGFTDLTEPLGALVLLERAPRDEKATLERVEGIEAFRVVMSALYLPEWGRRFNGPARLMHYCAELTRQIQIYRYRRPWSLEKAEDSLTPLIQQIREETGHASSFRPT</sequence>
<organism evidence="2 3">
    <name type="scientific">Halomonas mongoliensis</name>
    <dbReference type="NCBI Taxonomy" id="321265"/>
    <lineage>
        <taxon>Bacteria</taxon>
        <taxon>Pseudomonadati</taxon>
        <taxon>Pseudomonadota</taxon>
        <taxon>Gammaproteobacteria</taxon>
        <taxon>Oceanospirillales</taxon>
        <taxon>Halomonadaceae</taxon>
        <taxon>Halomonas</taxon>
    </lineage>
</organism>
<protein>
    <recommendedName>
        <fullName evidence="4">HPr kinase/phosphorylase</fullName>
    </recommendedName>
</protein>
<accession>A0ABU1GIY6</accession>
<proteinExistence type="predicted"/>
<comment type="caution">
    <text evidence="2">The sequence shown here is derived from an EMBL/GenBank/DDBJ whole genome shotgun (WGS) entry which is preliminary data.</text>
</comment>
<dbReference type="Proteomes" id="UP001252270">
    <property type="component" value="Unassembled WGS sequence"/>
</dbReference>
<dbReference type="SUPFAM" id="SSF53795">
    <property type="entry name" value="PEP carboxykinase-like"/>
    <property type="match status" value="1"/>
</dbReference>
<feature type="region of interest" description="Disordered" evidence="1">
    <location>
        <begin position="1"/>
        <end position="29"/>
    </location>
</feature>
<evidence type="ECO:0000313" key="3">
    <source>
        <dbReference type="Proteomes" id="UP001252270"/>
    </source>
</evidence>
<dbReference type="EMBL" id="JARWAL010000002">
    <property type="protein sequence ID" value="MDR5891961.1"/>
    <property type="molecule type" value="Genomic_DNA"/>
</dbReference>